<protein>
    <recommendedName>
        <fullName evidence="3">Methyltransferase</fullName>
        <ecNumber evidence="3">2.1.1.-</ecNumber>
    </recommendedName>
</protein>
<evidence type="ECO:0000313" key="6">
    <source>
        <dbReference type="Proteomes" id="UP000183922"/>
    </source>
</evidence>
<keyword evidence="2 5" id="KW-0808">Transferase</keyword>
<dbReference type="GO" id="GO:0003677">
    <property type="term" value="F:DNA binding"/>
    <property type="evidence" value="ECO:0007669"/>
    <property type="project" value="InterPro"/>
</dbReference>
<organism evidence="5 6">
    <name type="scientific">Candidatus Kuenenbacteria bacterium CG2_30_39_24</name>
    <dbReference type="NCBI Taxonomy" id="1805236"/>
    <lineage>
        <taxon>Bacteria</taxon>
        <taxon>Candidatus Kueneniibacteriota</taxon>
    </lineage>
</organism>
<reference evidence="5 6" key="1">
    <citation type="journal article" date="2016" name="Environ. Microbiol.">
        <title>Genomic resolution of a cold subsurface aquifer community provides metabolic insights for novel microbes adapted to high CO concentrations.</title>
        <authorList>
            <person name="Probst A.J."/>
            <person name="Castelle C.J."/>
            <person name="Singh A."/>
            <person name="Brown C.T."/>
            <person name="Anantharaman K."/>
            <person name="Sharon I."/>
            <person name="Hug L.A."/>
            <person name="Burstein D."/>
            <person name="Emerson J.B."/>
            <person name="Thomas B.C."/>
            <person name="Banfield J.F."/>
        </authorList>
    </citation>
    <scope>NUCLEOTIDE SEQUENCE [LARGE SCALE GENOMIC DNA]</scope>
    <source>
        <strain evidence="5">CG2_30_39_24</strain>
    </source>
</reference>
<dbReference type="PRINTS" id="PR00508">
    <property type="entry name" value="S21N4MTFRASE"/>
</dbReference>
<sequence length="364" mass="41919">MTKKSVGKYLKFFIKNLTKNPVLKNKKYLNKIILGDSLKMLKEIEPDSIDLTLTDPPYFLDKLDNNWQYEKVNNGKNQKVIKSLPAGMKFDRNQGVEFYKWYLEISKEIFRVLKPGGFFFSFSSPRLYHRLASAMDDAGFEIRDCFLWLYTQNQVKAMSLDHFINKLDIKKEEKDKLKEKYNGWKTPQIKSCFEPIAMGQKPTDGTFLKNMIKNNVGLVNTEVRVGDNMFPSNILAIDSINEIIDKYFLISKPSKNEKGETNGHKTVKPLEICEYIIKLTAFYREAVVLDPFIGSGTTAVAAKKLGLNYIGIDINSEYVKTSEERLAEVKKGKDKNRAIKFLNEKMGQNNMFDFVHNGKKAFSV</sequence>
<feature type="domain" description="DNA methylase N-4/N-6" evidence="4">
    <location>
        <begin position="49"/>
        <end position="324"/>
    </location>
</feature>
<gene>
    <name evidence="5" type="ORF">AUK13_02670</name>
</gene>
<dbReference type="STRING" id="1805236.AUK13_02670"/>
<dbReference type="Gene3D" id="3.40.50.150">
    <property type="entry name" value="Vaccinia Virus protein VP39"/>
    <property type="match status" value="1"/>
</dbReference>
<comment type="similarity">
    <text evidence="3">Belongs to the N(4)/N(6)-methyltransferase family.</text>
</comment>
<dbReference type="InterPro" id="IPR001091">
    <property type="entry name" value="RM_Methyltransferase"/>
</dbReference>
<dbReference type="AlphaFoldDB" id="A0A1J5FDJ7"/>
<dbReference type="Proteomes" id="UP000183922">
    <property type="component" value="Unassembled WGS sequence"/>
</dbReference>
<dbReference type="PANTHER" id="PTHR13370:SF3">
    <property type="entry name" value="TRNA (GUANINE(10)-N2)-METHYLTRANSFERASE HOMOLOG"/>
    <property type="match status" value="1"/>
</dbReference>
<dbReference type="EC" id="2.1.1.-" evidence="3"/>
<keyword evidence="1 5" id="KW-0489">Methyltransferase</keyword>
<dbReference type="EMBL" id="MNYR01000041">
    <property type="protein sequence ID" value="OIP55562.1"/>
    <property type="molecule type" value="Genomic_DNA"/>
</dbReference>
<dbReference type="SUPFAM" id="SSF53335">
    <property type="entry name" value="S-adenosyl-L-methionine-dependent methyltransferases"/>
    <property type="match status" value="1"/>
</dbReference>
<evidence type="ECO:0000256" key="2">
    <source>
        <dbReference type="ARBA" id="ARBA00022679"/>
    </source>
</evidence>
<dbReference type="GO" id="GO:0032259">
    <property type="term" value="P:methylation"/>
    <property type="evidence" value="ECO:0007669"/>
    <property type="project" value="UniProtKB-KW"/>
</dbReference>
<evidence type="ECO:0000256" key="3">
    <source>
        <dbReference type="RuleBase" id="RU362026"/>
    </source>
</evidence>
<dbReference type="GO" id="GO:0008170">
    <property type="term" value="F:N-methyltransferase activity"/>
    <property type="evidence" value="ECO:0007669"/>
    <property type="project" value="InterPro"/>
</dbReference>
<name>A0A1J5FDJ7_9BACT</name>
<dbReference type="GO" id="GO:0009007">
    <property type="term" value="F:site-specific DNA-methyltransferase (adenine-specific) activity"/>
    <property type="evidence" value="ECO:0007669"/>
    <property type="project" value="TreeGrafter"/>
</dbReference>
<dbReference type="InterPro" id="IPR002941">
    <property type="entry name" value="DNA_methylase_N4/N6"/>
</dbReference>
<comment type="caution">
    <text evidence="5">The sequence shown here is derived from an EMBL/GenBank/DDBJ whole genome shotgun (WGS) entry which is preliminary data.</text>
</comment>
<evidence type="ECO:0000256" key="1">
    <source>
        <dbReference type="ARBA" id="ARBA00022603"/>
    </source>
</evidence>
<evidence type="ECO:0000259" key="4">
    <source>
        <dbReference type="Pfam" id="PF01555"/>
    </source>
</evidence>
<dbReference type="PANTHER" id="PTHR13370">
    <property type="entry name" value="RNA METHYLASE-RELATED"/>
    <property type="match status" value="1"/>
</dbReference>
<evidence type="ECO:0000313" key="5">
    <source>
        <dbReference type="EMBL" id="OIP55562.1"/>
    </source>
</evidence>
<accession>A0A1J5FDJ7</accession>
<dbReference type="GO" id="GO:0005737">
    <property type="term" value="C:cytoplasm"/>
    <property type="evidence" value="ECO:0007669"/>
    <property type="project" value="TreeGrafter"/>
</dbReference>
<dbReference type="Pfam" id="PF01555">
    <property type="entry name" value="N6_N4_Mtase"/>
    <property type="match status" value="1"/>
</dbReference>
<dbReference type="InterPro" id="IPR029063">
    <property type="entry name" value="SAM-dependent_MTases_sf"/>
</dbReference>
<proteinExistence type="inferred from homology"/>